<reference evidence="1 2" key="1">
    <citation type="submission" date="2011-08" db="EMBL/GenBank/DDBJ databases">
        <authorList>
            <person name="Weinstock G."/>
            <person name="Sodergren E."/>
            <person name="Clifton S."/>
            <person name="Fulton L."/>
            <person name="Fulton B."/>
            <person name="Courtney L."/>
            <person name="Fronick C."/>
            <person name="Harrison M."/>
            <person name="Strong C."/>
            <person name="Farmer C."/>
            <person name="Delahaunty K."/>
            <person name="Markovic C."/>
            <person name="Hall O."/>
            <person name="Minx P."/>
            <person name="Tomlinson C."/>
            <person name="Mitreva M."/>
            <person name="Hou S."/>
            <person name="Chen J."/>
            <person name="Wollam A."/>
            <person name="Pepin K.H."/>
            <person name="Johnson M."/>
            <person name="Bhonagiri V."/>
            <person name="Zhang X."/>
            <person name="Suruliraj S."/>
            <person name="Warren W."/>
            <person name="Chinwalla A."/>
            <person name="Mardis E.R."/>
            <person name="Wilson R.K."/>
        </authorList>
    </citation>
    <scope>NUCLEOTIDE SEQUENCE [LARGE SCALE GENOMIC DNA]</scope>
    <source>
        <strain evidence="1 2">ATCC 51873</strain>
    </source>
</reference>
<gene>
    <name evidence="1" type="ORF">HMPREF0454_04312</name>
</gene>
<dbReference type="HOGENOM" id="CLU_3310628_0_0_6"/>
<evidence type="ECO:0000313" key="1">
    <source>
        <dbReference type="EMBL" id="EHM38554.1"/>
    </source>
</evidence>
<sequence>MVKIVGGVATMRHKKLAGISPLLARYRLKHPITSQQRKI</sequence>
<proteinExistence type="predicted"/>
<dbReference type="EMBL" id="AGCI01000101">
    <property type="protein sequence ID" value="EHM38554.1"/>
    <property type="molecule type" value="Genomic_DNA"/>
</dbReference>
<dbReference type="AlphaFoldDB" id="G9YCH4"/>
<comment type="caution">
    <text evidence="1">The sequence shown here is derived from an EMBL/GenBank/DDBJ whole genome shotgun (WGS) entry which is preliminary data.</text>
</comment>
<organism evidence="1 2">
    <name type="scientific">Hafnia alvei ATCC 51873</name>
    <dbReference type="NCBI Taxonomy" id="1002364"/>
    <lineage>
        <taxon>Bacteria</taxon>
        <taxon>Pseudomonadati</taxon>
        <taxon>Pseudomonadota</taxon>
        <taxon>Gammaproteobacteria</taxon>
        <taxon>Enterobacterales</taxon>
        <taxon>Hafniaceae</taxon>
        <taxon>Hafnia</taxon>
    </lineage>
</organism>
<name>G9YCH4_HAFAL</name>
<accession>G9YCH4</accession>
<protein>
    <submittedName>
        <fullName evidence="1">Uncharacterized protein</fullName>
    </submittedName>
</protein>
<dbReference type="Proteomes" id="UP000005959">
    <property type="component" value="Unassembled WGS sequence"/>
</dbReference>
<evidence type="ECO:0000313" key="2">
    <source>
        <dbReference type="Proteomes" id="UP000005959"/>
    </source>
</evidence>